<dbReference type="SUPFAM" id="SSF54534">
    <property type="entry name" value="FKBP-like"/>
    <property type="match status" value="1"/>
</dbReference>
<keyword evidence="6" id="KW-1185">Reference proteome</keyword>
<dbReference type="InterPro" id="IPR015391">
    <property type="entry name" value="SurA_N"/>
</dbReference>
<evidence type="ECO:0000313" key="6">
    <source>
        <dbReference type="Proteomes" id="UP000249590"/>
    </source>
</evidence>
<evidence type="ECO:0000256" key="1">
    <source>
        <dbReference type="ARBA" id="ARBA00022729"/>
    </source>
</evidence>
<feature type="signal peptide" evidence="3">
    <location>
        <begin position="1"/>
        <end position="20"/>
    </location>
</feature>
<sequence length="301" mass="33111">MFRIVCCLVLALFVVAPASAQTTIKAIVNGKPITSYDVQQRERLLRVTGGKGNLSREALDELIDERLQLEAAAQNRVNVSTAAVDNAIDNIAQRVKLSPSQLAQALGQSGVNIQTLRDRIKAQIALAQLTRTRFGSALKVTDADLVAALLKKKDAETVIDSFEYDLTRVVVALPEDPSSARMAEAERIANSVRSKFSSCETGLPMAKQTREVVVLPYGRRSQAELSSQISDALEGVEHGKLSKPVRTGDGLMMLAVCKKTAVRSTNAAMRALEPEMQQERNETFTRQFVRQLRRDAVIEYR</sequence>
<evidence type="ECO:0000313" key="5">
    <source>
        <dbReference type="EMBL" id="RAI00260.1"/>
    </source>
</evidence>
<protein>
    <submittedName>
        <fullName evidence="5">Peptidylprolyl isomerase</fullName>
    </submittedName>
</protein>
<reference evidence="5 6" key="1">
    <citation type="submission" date="2018-05" db="EMBL/GenBank/DDBJ databases">
        <title>Acuticoccus sediminis sp. nov., isolated from deep-sea sediment of Indian Ocean.</title>
        <authorList>
            <person name="Liu X."/>
            <person name="Lai Q."/>
            <person name="Du Y."/>
            <person name="Sun F."/>
            <person name="Zhang X."/>
            <person name="Wang S."/>
            <person name="Shao Z."/>
        </authorList>
    </citation>
    <scope>NUCLEOTIDE SEQUENCE [LARGE SCALE GENOMIC DNA]</scope>
    <source>
        <strain evidence="5 6">PTG4-2</strain>
    </source>
</reference>
<dbReference type="PANTHER" id="PTHR47637">
    <property type="entry name" value="CHAPERONE SURA"/>
    <property type="match status" value="1"/>
</dbReference>
<feature type="domain" description="SurA N-terminal" evidence="4">
    <location>
        <begin position="53"/>
        <end position="129"/>
    </location>
</feature>
<dbReference type="InterPro" id="IPR027304">
    <property type="entry name" value="Trigger_fact/SurA_dom_sf"/>
</dbReference>
<name>A0A8B2NVD9_9HYPH</name>
<gene>
    <name evidence="5" type="ORF">DLJ53_21400</name>
</gene>
<dbReference type="Proteomes" id="UP000249590">
    <property type="component" value="Unassembled WGS sequence"/>
</dbReference>
<feature type="chain" id="PRO_5032329005" evidence="3">
    <location>
        <begin position="21"/>
        <end position="301"/>
    </location>
</feature>
<dbReference type="SUPFAM" id="SSF109998">
    <property type="entry name" value="Triger factor/SurA peptide-binding domain-like"/>
    <property type="match status" value="1"/>
</dbReference>
<dbReference type="RefSeq" id="WP_111348981.1">
    <property type="nucleotide sequence ID" value="NZ_QHHQ01000004.1"/>
</dbReference>
<keyword evidence="1 3" id="KW-0732">Signal</keyword>
<dbReference type="EMBL" id="QHHQ01000004">
    <property type="protein sequence ID" value="RAI00260.1"/>
    <property type="molecule type" value="Genomic_DNA"/>
</dbReference>
<dbReference type="AlphaFoldDB" id="A0A8B2NVD9"/>
<evidence type="ECO:0000256" key="3">
    <source>
        <dbReference type="SAM" id="SignalP"/>
    </source>
</evidence>
<keyword evidence="5" id="KW-0413">Isomerase</keyword>
<keyword evidence="2" id="KW-0697">Rotamase</keyword>
<dbReference type="InterPro" id="IPR050280">
    <property type="entry name" value="OMP_Chaperone_SurA"/>
</dbReference>
<proteinExistence type="predicted"/>
<evidence type="ECO:0000259" key="4">
    <source>
        <dbReference type="Pfam" id="PF09312"/>
    </source>
</evidence>
<dbReference type="GO" id="GO:0003755">
    <property type="term" value="F:peptidyl-prolyl cis-trans isomerase activity"/>
    <property type="evidence" value="ECO:0007669"/>
    <property type="project" value="UniProtKB-KW"/>
</dbReference>
<evidence type="ECO:0000256" key="2">
    <source>
        <dbReference type="ARBA" id="ARBA00023110"/>
    </source>
</evidence>
<comment type="caution">
    <text evidence="5">The sequence shown here is derived from an EMBL/GenBank/DDBJ whole genome shotgun (WGS) entry which is preliminary data.</text>
</comment>
<accession>A0A8B2NVD9</accession>
<dbReference type="Pfam" id="PF09312">
    <property type="entry name" value="SurA_N"/>
    <property type="match status" value="1"/>
</dbReference>
<organism evidence="5 6">
    <name type="scientific">Acuticoccus sediminis</name>
    <dbReference type="NCBI Taxonomy" id="2184697"/>
    <lineage>
        <taxon>Bacteria</taxon>
        <taxon>Pseudomonadati</taxon>
        <taxon>Pseudomonadota</taxon>
        <taxon>Alphaproteobacteria</taxon>
        <taxon>Hyphomicrobiales</taxon>
        <taxon>Amorphaceae</taxon>
        <taxon>Acuticoccus</taxon>
    </lineage>
</organism>
<dbReference type="Gene3D" id="1.10.4030.10">
    <property type="entry name" value="Porin chaperone SurA, peptide-binding domain"/>
    <property type="match status" value="1"/>
</dbReference>
<dbReference type="PANTHER" id="PTHR47637:SF1">
    <property type="entry name" value="CHAPERONE SURA"/>
    <property type="match status" value="1"/>
</dbReference>